<evidence type="ECO:0000313" key="2">
    <source>
        <dbReference type="Proteomes" id="UP000479293"/>
    </source>
</evidence>
<gene>
    <name evidence="1" type="ORF">GBK04_25570</name>
</gene>
<organism evidence="1 2">
    <name type="scientific">Salmonirosea aquatica</name>
    <dbReference type="NCBI Taxonomy" id="2654236"/>
    <lineage>
        <taxon>Bacteria</taxon>
        <taxon>Pseudomonadati</taxon>
        <taxon>Bacteroidota</taxon>
        <taxon>Cytophagia</taxon>
        <taxon>Cytophagales</taxon>
        <taxon>Spirosomataceae</taxon>
        <taxon>Salmonirosea</taxon>
    </lineage>
</organism>
<dbReference type="Proteomes" id="UP000479293">
    <property type="component" value="Unassembled WGS sequence"/>
</dbReference>
<protein>
    <submittedName>
        <fullName evidence="1">Uncharacterized protein</fullName>
    </submittedName>
</protein>
<dbReference type="AlphaFoldDB" id="A0A7C9BI93"/>
<name>A0A7C9BI93_9BACT</name>
<dbReference type="EMBL" id="WHLY01000002">
    <property type="protein sequence ID" value="MPR36620.1"/>
    <property type="molecule type" value="Genomic_DNA"/>
</dbReference>
<accession>A0A7C9BI93</accession>
<comment type="caution">
    <text evidence="1">The sequence shown here is derived from an EMBL/GenBank/DDBJ whole genome shotgun (WGS) entry which is preliminary data.</text>
</comment>
<dbReference type="RefSeq" id="WP_152764691.1">
    <property type="nucleotide sequence ID" value="NZ_WHLY01000002.1"/>
</dbReference>
<reference evidence="1 2" key="1">
    <citation type="submission" date="2019-10" db="EMBL/GenBank/DDBJ databases">
        <title>Draft Genome Sequence of Cytophagaceae sp. SJW1-29.</title>
        <authorList>
            <person name="Choi A."/>
        </authorList>
    </citation>
    <scope>NUCLEOTIDE SEQUENCE [LARGE SCALE GENOMIC DNA]</scope>
    <source>
        <strain evidence="1 2">SJW1-29</strain>
    </source>
</reference>
<evidence type="ECO:0000313" key="1">
    <source>
        <dbReference type="EMBL" id="MPR36620.1"/>
    </source>
</evidence>
<keyword evidence="2" id="KW-1185">Reference proteome</keyword>
<sequence>MGLAIIESGFYDLSEQVTVLVDEAPNGTNVLLYDDVAKEEGLLGQSTTTLGKATITLATPLEAGQRIIAYVGAFGEKTYGAVNVAEGILERTGWKVPATVDGVPYDEYLAEGNAPIASTYDPDGCYNRAQAYETDIESLVHQKNLSFVVEIQNTAVAGVPTAIAVVKEVIDAPNGVLYSFDGATPDNANSKSYTANGTYSVQVTDVADADNTAEVSFDVSLLAAPTPPTSAIDLVYFDPQNTPQGPVLLLWAKADLEVEFSVDGISSFASIPPGEQSGGWVKAQTYRPGFWSRGLILPGTGNYTARVRIKTDTADQKVFDVYV</sequence>
<proteinExistence type="predicted"/>